<evidence type="ECO:0000313" key="1">
    <source>
        <dbReference type="EMBL" id="KAK8771542.1"/>
    </source>
</evidence>
<protein>
    <submittedName>
        <fullName evidence="1">Uncharacterized protein</fullName>
    </submittedName>
</protein>
<proteinExistence type="predicted"/>
<evidence type="ECO:0000313" key="2">
    <source>
        <dbReference type="Proteomes" id="UP001321473"/>
    </source>
</evidence>
<organism evidence="1 2">
    <name type="scientific">Amblyomma americanum</name>
    <name type="common">Lone star tick</name>
    <dbReference type="NCBI Taxonomy" id="6943"/>
    <lineage>
        <taxon>Eukaryota</taxon>
        <taxon>Metazoa</taxon>
        <taxon>Ecdysozoa</taxon>
        <taxon>Arthropoda</taxon>
        <taxon>Chelicerata</taxon>
        <taxon>Arachnida</taxon>
        <taxon>Acari</taxon>
        <taxon>Parasitiformes</taxon>
        <taxon>Ixodida</taxon>
        <taxon>Ixodoidea</taxon>
        <taxon>Ixodidae</taxon>
        <taxon>Amblyomminae</taxon>
        <taxon>Amblyomma</taxon>
    </lineage>
</organism>
<reference evidence="1 2" key="1">
    <citation type="journal article" date="2023" name="Arcadia Sci">
        <title>De novo assembly of a long-read Amblyomma americanum tick genome.</title>
        <authorList>
            <person name="Chou S."/>
            <person name="Poskanzer K.E."/>
            <person name="Rollins M."/>
            <person name="Thuy-Boun P.S."/>
        </authorList>
    </citation>
    <scope>NUCLEOTIDE SEQUENCE [LARGE SCALE GENOMIC DNA]</scope>
    <source>
        <strain evidence="1">F_SG_1</strain>
        <tissue evidence="1">Salivary glands</tissue>
    </source>
</reference>
<sequence length="115" mass="12962">MNMPFAMQIRLAFPGLSSAAREHLLICYFNCAGWRSHCWCSHYQHRAAATGTVTVISRVRLLGQESAESSHVRDVVVSDGQRHLLSATWAVTSSQQLQKGVLGNRTIAWQWRRPL</sequence>
<comment type="caution">
    <text evidence="1">The sequence shown here is derived from an EMBL/GenBank/DDBJ whole genome shotgun (WGS) entry which is preliminary data.</text>
</comment>
<name>A0AAQ4EAD3_AMBAM</name>
<dbReference type="Proteomes" id="UP001321473">
    <property type="component" value="Unassembled WGS sequence"/>
</dbReference>
<dbReference type="AlphaFoldDB" id="A0AAQ4EAD3"/>
<gene>
    <name evidence="1" type="ORF">V5799_025219</name>
</gene>
<dbReference type="EMBL" id="JARKHS020019612">
    <property type="protein sequence ID" value="KAK8771542.1"/>
    <property type="molecule type" value="Genomic_DNA"/>
</dbReference>
<accession>A0AAQ4EAD3</accession>
<keyword evidence="2" id="KW-1185">Reference proteome</keyword>